<comment type="caution">
    <text evidence="6">The sequence shown here is derived from an EMBL/GenBank/DDBJ whole genome shotgun (WGS) entry which is preliminary data.</text>
</comment>
<dbReference type="SUPFAM" id="SSF55811">
    <property type="entry name" value="Nudix"/>
    <property type="match status" value="1"/>
</dbReference>
<dbReference type="eggNOG" id="COG1051">
    <property type="taxonomic scope" value="Bacteria"/>
</dbReference>
<dbReference type="AlphaFoldDB" id="K9H293"/>
<dbReference type="Pfam" id="PF00293">
    <property type="entry name" value="NUDIX"/>
    <property type="match status" value="1"/>
</dbReference>
<evidence type="ECO:0000256" key="4">
    <source>
        <dbReference type="HAMAP-Rule" id="MF_00298"/>
    </source>
</evidence>
<accession>K9H293</accession>
<dbReference type="InterPro" id="IPR015797">
    <property type="entry name" value="NUDIX_hydrolase-like_dom_sf"/>
</dbReference>
<dbReference type="InterPro" id="IPR000086">
    <property type="entry name" value="NUDIX_hydrolase_dom"/>
</dbReference>
<dbReference type="PANTHER" id="PTHR11839:SF22">
    <property type="entry name" value="NUDIX HYDROLASE 26, CHLOROPLASTIC"/>
    <property type="match status" value="1"/>
</dbReference>
<dbReference type="STRING" id="1238182.C882_2484"/>
<dbReference type="PATRIC" id="fig|1238182.3.peg.444"/>
<sequence length="162" mass="18434">MTATAADKDTLPYRKCAGVMLMNDRGEVFVGRRKDTPDAWQMPQGGIDKGEDARTAALREMHEEIGTDKGEIVAETDGWLRYDLPDHLIGKVWKGKYRGQEQKWFLVRFTGTDADIDIATDHPEFDAWKWAPVDDLPAMIVAFKRPIYEQLVAELGPLVRRD</sequence>
<dbReference type="EC" id="3.6.1.-" evidence="4"/>
<comment type="cofactor">
    <cofactor evidence="4">
        <name>a divalent metal cation</name>
        <dbReference type="ChEBI" id="CHEBI:60240"/>
    </cofactor>
</comment>
<feature type="domain" description="Nudix hydrolase" evidence="5">
    <location>
        <begin position="12"/>
        <end position="153"/>
    </location>
</feature>
<dbReference type="Gene3D" id="3.90.79.10">
    <property type="entry name" value="Nucleoside Triphosphate Pyrophosphohydrolase"/>
    <property type="match status" value="1"/>
</dbReference>
<organism evidence="6 7">
    <name type="scientific">Caenispirillum salinarum AK4</name>
    <dbReference type="NCBI Taxonomy" id="1238182"/>
    <lineage>
        <taxon>Bacteria</taxon>
        <taxon>Pseudomonadati</taxon>
        <taxon>Pseudomonadota</taxon>
        <taxon>Alphaproteobacteria</taxon>
        <taxon>Rhodospirillales</taxon>
        <taxon>Novispirillaceae</taxon>
        <taxon>Caenispirillum</taxon>
    </lineage>
</organism>
<evidence type="ECO:0000259" key="5">
    <source>
        <dbReference type="PROSITE" id="PS51462"/>
    </source>
</evidence>
<evidence type="ECO:0000256" key="2">
    <source>
        <dbReference type="ARBA" id="ARBA00001946"/>
    </source>
</evidence>
<dbReference type="GO" id="GO:0019693">
    <property type="term" value="P:ribose phosphate metabolic process"/>
    <property type="evidence" value="ECO:0007669"/>
    <property type="project" value="TreeGrafter"/>
</dbReference>
<dbReference type="PROSITE" id="PS51462">
    <property type="entry name" value="NUDIX"/>
    <property type="match status" value="1"/>
</dbReference>
<evidence type="ECO:0000256" key="1">
    <source>
        <dbReference type="ARBA" id="ARBA00001936"/>
    </source>
</evidence>
<evidence type="ECO:0000313" key="7">
    <source>
        <dbReference type="Proteomes" id="UP000009881"/>
    </source>
</evidence>
<gene>
    <name evidence="4" type="primary">rppH</name>
    <name evidence="4" type="synonym">nudH</name>
    <name evidence="6" type="ORF">C882_2484</name>
</gene>
<dbReference type="PANTHER" id="PTHR11839">
    <property type="entry name" value="UDP/ADP-SUGAR PYROPHOSPHATASE"/>
    <property type="match status" value="1"/>
</dbReference>
<comment type="cofactor">
    <cofactor evidence="1">
        <name>Mn(2+)</name>
        <dbReference type="ChEBI" id="CHEBI:29035"/>
    </cofactor>
</comment>
<dbReference type="NCBIfam" id="NF001936">
    <property type="entry name" value="PRK00714.1-3"/>
    <property type="match status" value="1"/>
</dbReference>
<proteinExistence type="inferred from homology"/>
<dbReference type="HAMAP" id="MF_00298">
    <property type="entry name" value="Nudix_RppH"/>
    <property type="match status" value="1"/>
</dbReference>
<evidence type="ECO:0000256" key="3">
    <source>
        <dbReference type="ARBA" id="ARBA00022801"/>
    </source>
</evidence>
<keyword evidence="7" id="KW-1185">Reference proteome</keyword>
<evidence type="ECO:0000313" key="6">
    <source>
        <dbReference type="EMBL" id="EKV32405.1"/>
    </source>
</evidence>
<dbReference type="NCBIfam" id="NF001938">
    <property type="entry name" value="PRK00714.1-5"/>
    <property type="match status" value="1"/>
</dbReference>
<protein>
    <recommendedName>
        <fullName evidence="4">RNA pyrophosphohydrolase</fullName>
        <ecNumber evidence="4">3.6.1.-</ecNumber>
    </recommendedName>
    <alternativeName>
        <fullName evidence="4">(Di)nucleoside polyphosphate hydrolase</fullName>
    </alternativeName>
</protein>
<comment type="similarity">
    <text evidence="4">Belongs to the Nudix hydrolase family. RppH subfamily.</text>
</comment>
<dbReference type="EMBL" id="ANHY01000003">
    <property type="protein sequence ID" value="EKV32405.1"/>
    <property type="molecule type" value="Genomic_DNA"/>
</dbReference>
<dbReference type="InterPro" id="IPR020084">
    <property type="entry name" value="NUDIX_hydrolase_CS"/>
</dbReference>
<dbReference type="RefSeq" id="WP_009538893.1">
    <property type="nucleotide sequence ID" value="NZ_ANHY01000003.1"/>
</dbReference>
<feature type="short sequence motif" description="Nudix box" evidence="4">
    <location>
        <begin position="45"/>
        <end position="66"/>
    </location>
</feature>
<dbReference type="InterPro" id="IPR022927">
    <property type="entry name" value="RppH"/>
</dbReference>
<comment type="cofactor">
    <cofactor evidence="2">
        <name>Mg(2+)</name>
        <dbReference type="ChEBI" id="CHEBI:18420"/>
    </cofactor>
</comment>
<dbReference type="CDD" id="cd03671">
    <property type="entry name" value="NUDIX_Ap4A_hydrolase_plant_like"/>
    <property type="match status" value="1"/>
</dbReference>
<dbReference type="GO" id="GO:0034432">
    <property type="term" value="F:bis(5'-adenosyl)-pentaphosphatase activity"/>
    <property type="evidence" value="ECO:0007669"/>
    <property type="project" value="TreeGrafter"/>
</dbReference>
<dbReference type="Proteomes" id="UP000009881">
    <property type="component" value="Unassembled WGS sequence"/>
</dbReference>
<dbReference type="OrthoDB" id="9816040at2"/>
<comment type="function">
    <text evidence="4">Accelerates the degradation of transcripts by removing pyrophosphate from the 5'-end of triphosphorylated RNA, leading to a more labile monophosphorylated state that can stimulate subsequent ribonuclease cleavage.</text>
</comment>
<reference evidence="6 7" key="1">
    <citation type="journal article" date="2013" name="Genome Announc.">
        <title>Draft Genome Sequence of an Alphaproteobacterium, Caenispirillum salinarum AK4(T), Isolated from a Solar Saltern.</title>
        <authorList>
            <person name="Khatri I."/>
            <person name="Singh A."/>
            <person name="Korpole S."/>
            <person name="Pinnaka A.K."/>
            <person name="Subramanian S."/>
        </authorList>
    </citation>
    <scope>NUCLEOTIDE SEQUENCE [LARGE SCALE GENOMIC DNA]</scope>
    <source>
        <strain evidence="6 7">AK4</strain>
    </source>
</reference>
<dbReference type="InterPro" id="IPR020476">
    <property type="entry name" value="Nudix_hydrolase"/>
</dbReference>
<keyword evidence="3 4" id="KW-0378">Hydrolase</keyword>
<dbReference type="GO" id="GO:0008893">
    <property type="term" value="F:guanosine-3',5'-bis(diphosphate) 3'-diphosphatase activity"/>
    <property type="evidence" value="ECO:0007669"/>
    <property type="project" value="TreeGrafter"/>
</dbReference>
<dbReference type="PROSITE" id="PS00893">
    <property type="entry name" value="NUDIX_BOX"/>
    <property type="match status" value="1"/>
</dbReference>
<dbReference type="GO" id="GO:0006753">
    <property type="term" value="P:nucleoside phosphate metabolic process"/>
    <property type="evidence" value="ECO:0007669"/>
    <property type="project" value="TreeGrafter"/>
</dbReference>
<dbReference type="PRINTS" id="PR00502">
    <property type="entry name" value="NUDIXFAMILY"/>
</dbReference>
<name>K9H293_9PROT</name>